<evidence type="ECO:0000256" key="6">
    <source>
        <dbReference type="ARBA" id="ARBA00022989"/>
    </source>
</evidence>
<dbReference type="OrthoDB" id="3680176at2"/>
<dbReference type="GO" id="GO:0016020">
    <property type="term" value="C:membrane"/>
    <property type="evidence" value="ECO:0007669"/>
    <property type="project" value="UniProtKB-SubCell"/>
</dbReference>
<dbReference type="PATRIC" id="fig|44574.3.peg.3679"/>
<dbReference type="Proteomes" id="UP000034156">
    <property type="component" value="Chromosome"/>
</dbReference>
<dbReference type="RefSeq" id="WP_046851849.1">
    <property type="nucleotide sequence ID" value="NZ_CP011451.1"/>
</dbReference>
<dbReference type="SUPFAM" id="SSF54631">
    <property type="entry name" value="CBS-domain pair"/>
    <property type="match status" value="1"/>
</dbReference>
<dbReference type="PROSITE" id="PS51371">
    <property type="entry name" value="CBS"/>
    <property type="match status" value="1"/>
</dbReference>
<dbReference type="InterPro" id="IPR000644">
    <property type="entry name" value="CBS_dom"/>
</dbReference>
<dbReference type="EMBL" id="CP011451">
    <property type="protein sequence ID" value="AKH39681.1"/>
    <property type="molecule type" value="Genomic_DNA"/>
</dbReference>
<feature type="transmembrane region" description="Helical" evidence="9">
    <location>
        <begin position="208"/>
        <end position="229"/>
    </location>
</feature>
<dbReference type="Pfam" id="PF01769">
    <property type="entry name" value="MgtE"/>
    <property type="match status" value="1"/>
</dbReference>
<dbReference type="PANTHER" id="PTHR41394">
    <property type="entry name" value="MAGNESIUM TRANSPORTER MGTE"/>
    <property type="match status" value="1"/>
</dbReference>
<proteinExistence type="inferred from homology"/>
<evidence type="ECO:0000256" key="2">
    <source>
        <dbReference type="ARBA" id="ARBA00009749"/>
    </source>
</evidence>
<dbReference type="InterPro" id="IPR036739">
    <property type="entry name" value="SLC41_membr_dom_sf"/>
</dbReference>
<evidence type="ECO:0000313" key="12">
    <source>
        <dbReference type="EMBL" id="TYP88229.1"/>
    </source>
</evidence>
<dbReference type="GO" id="GO:0008324">
    <property type="term" value="F:monoatomic cation transmembrane transporter activity"/>
    <property type="evidence" value="ECO:0007669"/>
    <property type="project" value="InterPro"/>
</dbReference>
<evidence type="ECO:0000259" key="10">
    <source>
        <dbReference type="PROSITE" id="PS51371"/>
    </source>
</evidence>
<protein>
    <submittedName>
        <fullName evidence="12">Magnesium transporter</fullName>
    </submittedName>
</protein>
<reference evidence="13" key="1">
    <citation type="submission" date="2015-05" db="EMBL/GenBank/DDBJ databases">
        <title>Draft genome of Nitrosomonas communis strain Nm2.</title>
        <authorList>
            <person name="Kozlowski J.A."/>
            <person name="Kits K.D."/>
            <person name="Stein L.Y."/>
        </authorList>
    </citation>
    <scope>NUCLEOTIDE SEQUENCE [LARGE SCALE GENOMIC DNA]</scope>
    <source>
        <strain evidence="13">Nm2</strain>
    </source>
</reference>
<organism evidence="11 13">
    <name type="scientific">Nitrosomonas communis</name>
    <dbReference type="NCBI Taxonomy" id="44574"/>
    <lineage>
        <taxon>Bacteria</taxon>
        <taxon>Pseudomonadati</taxon>
        <taxon>Pseudomonadota</taxon>
        <taxon>Betaproteobacteria</taxon>
        <taxon>Nitrosomonadales</taxon>
        <taxon>Nitrosomonadaceae</taxon>
        <taxon>Nitrosomonas</taxon>
    </lineage>
</organism>
<keyword evidence="13" id="KW-1185">Reference proteome</keyword>
<evidence type="ECO:0000256" key="9">
    <source>
        <dbReference type="SAM" id="Phobius"/>
    </source>
</evidence>
<keyword evidence="4 9" id="KW-0812">Transmembrane</keyword>
<dbReference type="Gene3D" id="3.10.580.10">
    <property type="entry name" value="CBS-domain"/>
    <property type="match status" value="1"/>
</dbReference>
<keyword evidence="3" id="KW-0813">Transport</keyword>
<evidence type="ECO:0000256" key="8">
    <source>
        <dbReference type="PROSITE-ProRule" id="PRU00703"/>
    </source>
</evidence>
<evidence type="ECO:0000313" key="13">
    <source>
        <dbReference type="Proteomes" id="UP000034156"/>
    </source>
</evidence>
<name>A0A0F7KJM1_9PROT</name>
<evidence type="ECO:0000256" key="3">
    <source>
        <dbReference type="ARBA" id="ARBA00022448"/>
    </source>
</evidence>
<evidence type="ECO:0000256" key="1">
    <source>
        <dbReference type="ARBA" id="ARBA00004141"/>
    </source>
</evidence>
<comment type="similarity">
    <text evidence="2">Belongs to the SLC41A transporter family.</text>
</comment>
<feature type="transmembrane region" description="Helical" evidence="9">
    <location>
        <begin position="275"/>
        <end position="300"/>
    </location>
</feature>
<feature type="transmembrane region" description="Helical" evidence="9">
    <location>
        <begin position="176"/>
        <end position="196"/>
    </location>
</feature>
<feature type="transmembrane region" description="Helical" evidence="9">
    <location>
        <begin position="312"/>
        <end position="335"/>
    </location>
</feature>
<keyword evidence="8" id="KW-0129">CBS domain</keyword>
<dbReference type="PANTHER" id="PTHR41394:SF5">
    <property type="entry name" value="SLC41A_MGTE INTEGRAL MEMBRANE DOMAIN-CONTAINING PROTEIN"/>
    <property type="match status" value="1"/>
</dbReference>
<evidence type="ECO:0000256" key="7">
    <source>
        <dbReference type="ARBA" id="ARBA00023136"/>
    </source>
</evidence>
<dbReference type="KEGG" id="nco:AAW31_15205"/>
<comment type="subcellular location">
    <subcellularLocation>
        <location evidence="1">Membrane</location>
        <topology evidence="1">Multi-pass membrane protein</topology>
    </subcellularLocation>
</comment>
<feature type="transmembrane region" description="Helical" evidence="9">
    <location>
        <begin position="250"/>
        <end position="269"/>
    </location>
</feature>
<evidence type="ECO:0000256" key="5">
    <source>
        <dbReference type="ARBA" id="ARBA00022842"/>
    </source>
</evidence>
<keyword evidence="6 9" id="KW-1133">Transmembrane helix</keyword>
<reference evidence="11 13" key="2">
    <citation type="journal article" date="2016" name="Genome Announc.">
        <title>Genome Sequence of Nitrosomonas communis Strain Nm2, a Mesophilic Ammonia-Oxidizing Bacterium Isolated from Mediterranean Soil.</title>
        <authorList>
            <person name="Kozlowski J.A."/>
            <person name="Kits K.D."/>
            <person name="Stein L.Y."/>
        </authorList>
    </citation>
    <scope>NUCLEOTIDE SEQUENCE [LARGE SCALE GENOMIC DNA]</scope>
    <source>
        <strain evidence="11 13">Nm2</strain>
    </source>
</reference>
<dbReference type="InterPro" id="IPR046342">
    <property type="entry name" value="CBS_dom_sf"/>
</dbReference>
<dbReference type="SUPFAM" id="SSF161093">
    <property type="entry name" value="MgtE membrane domain-like"/>
    <property type="match status" value="1"/>
</dbReference>
<reference evidence="12 14" key="3">
    <citation type="submission" date="2019-07" db="EMBL/GenBank/DDBJ databases">
        <title>Active sludge and wastewater microbial communities from Klosterneuburg, Austria.</title>
        <authorList>
            <person name="Wagner M."/>
        </authorList>
    </citation>
    <scope>NUCLEOTIDE SEQUENCE [LARGE SCALE GENOMIC DNA]</scope>
    <source>
        <strain evidence="12 14">Nm2</strain>
    </source>
</reference>
<evidence type="ECO:0000313" key="14">
    <source>
        <dbReference type="Proteomes" id="UP000324176"/>
    </source>
</evidence>
<dbReference type="EMBL" id="VNHT01000021">
    <property type="protein sequence ID" value="TYP88229.1"/>
    <property type="molecule type" value="Genomic_DNA"/>
</dbReference>
<sequence length="336" mass="37066">MNKRKTESTRHKLSIFRQHFETAGRYLVASVPRALPTETVATVCTNLSKQVYENIELICVTEPTGKLVGVISVSELFAAAPNAHLEDVMHKNPPYVYPEVDQERVASIALHHRHNAVAVVDHHHFLLGTVPSDALMHILRREHVEDLHRLVGIGRESDVAREALELPPLRRVRHRLPWLIIGLLGSMMSALLVSSFEAELTRNVAIAFFVPGLVYIADAIGTQSEAVAVRGLSLSQANLRHLVRGESRTGMIIGAILGLLIFPFVWIFFADFNLAIAVSLSLIIASSIASTIGMVLPWLLQRLGTDPAYGSGPLATIIQDILSLLVYFLIVSIFVF</sequence>
<accession>A0A0F7KJM1</accession>
<feature type="domain" description="CBS" evidence="10">
    <location>
        <begin position="89"/>
        <end position="147"/>
    </location>
</feature>
<evidence type="ECO:0000256" key="4">
    <source>
        <dbReference type="ARBA" id="ARBA00022692"/>
    </source>
</evidence>
<evidence type="ECO:0000313" key="11">
    <source>
        <dbReference type="EMBL" id="AKH39681.1"/>
    </source>
</evidence>
<dbReference type="InterPro" id="IPR006667">
    <property type="entry name" value="SLC41_membr_dom"/>
</dbReference>
<keyword evidence="5" id="KW-0460">Magnesium</keyword>
<keyword evidence="7 9" id="KW-0472">Membrane</keyword>
<dbReference type="AlphaFoldDB" id="A0A0F7KJM1"/>
<dbReference type="Pfam" id="PF00571">
    <property type="entry name" value="CBS"/>
    <property type="match status" value="1"/>
</dbReference>
<dbReference type="Gene3D" id="1.10.357.20">
    <property type="entry name" value="SLC41 divalent cation transporters, integral membrane domain"/>
    <property type="match status" value="1"/>
</dbReference>
<gene>
    <name evidence="11" type="ORF">AAW31_15205</name>
    <name evidence="12" type="ORF">BCL69_102114</name>
</gene>
<dbReference type="Proteomes" id="UP000324176">
    <property type="component" value="Unassembled WGS sequence"/>
</dbReference>